<evidence type="ECO:0000256" key="4">
    <source>
        <dbReference type="ARBA" id="ARBA00022553"/>
    </source>
</evidence>
<dbReference type="PANTHER" id="PTHR11098">
    <property type="entry name" value="NICOTINATE PHOSPHORIBOSYLTRANSFERASE"/>
    <property type="match status" value="1"/>
</dbReference>
<comment type="catalytic activity">
    <reaction evidence="8 9">
        <text>5-phospho-alpha-D-ribose 1-diphosphate + nicotinate + ATP + H2O = nicotinate beta-D-ribonucleotide + ADP + phosphate + diphosphate</text>
        <dbReference type="Rhea" id="RHEA:36163"/>
        <dbReference type="ChEBI" id="CHEBI:15377"/>
        <dbReference type="ChEBI" id="CHEBI:30616"/>
        <dbReference type="ChEBI" id="CHEBI:32544"/>
        <dbReference type="ChEBI" id="CHEBI:33019"/>
        <dbReference type="ChEBI" id="CHEBI:43474"/>
        <dbReference type="ChEBI" id="CHEBI:57502"/>
        <dbReference type="ChEBI" id="CHEBI:58017"/>
        <dbReference type="ChEBI" id="CHEBI:456216"/>
        <dbReference type="EC" id="6.3.4.21"/>
    </reaction>
</comment>
<sequence length="495" mass="56096">MTSFYKSIYKSSLTLLTDFYQLTMAYGYWKSGVSEKKSVFHLYFRKNPFKSGYSIASGLELVINYINQFQFKNEDIEYLKNLKGNDEKNIFEPEFLDYLKHLKFSCDIDAVEEGTVLFPNEPILRISGPLIQCQLLETPLLNIINFHTLITTKAARIVSVANNIPVLEFGIRRAQGIDGGLSASRAAYIGGCSGTSNTLAGKIFDIPVKGTHSHSWVMAFENELDSFYALAKVMPNNVVFLVDTYDTLNGVKKAIEVGNWLKKQNKKLIGIRLDSGDLAYLSIEARKLLDQSGFKDTIIIASNDLNEHIISSLNDQGAAITSWGVGTQLVTAFDEPALGAVYKLAAIQNIDGTWKHSIKISEQSIKISTPGILQVRRFYKNNYFFADMIFDTLTEKNEIEPIIIDPEDINRFYKIPKECEFEDLLKPIYKNGVQVYQSPKLIETREKCLKMIDKLHSSIKRLLNPHHYPAGLEKNLFDLKTSLIHKMKDKNNSFS</sequence>
<evidence type="ECO:0000256" key="8">
    <source>
        <dbReference type="ARBA" id="ARBA00048668"/>
    </source>
</evidence>
<dbReference type="NCBIfam" id="NF006695">
    <property type="entry name" value="PRK09243.1-2"/>
    <property type="match status" value="1"/>
</dbReference>
<dbReference type="InterPro" id="IPR007229">
    <property type="entry name" value="Nic_PRibTrfase-Fam"/>
</dbReference>
<dbReference type="Gene3D" id="3.20.140.10">
    <property type="entry name" value="nicotinate phosphoribosyltransferase"/>
    <property type="match status" value="1"/>
</dbReference>
<name>A0A6N6VQQ8_9BACT</name>
<proteinExistence type="inferred from homology"/>
<evidence type="ECO:0000256" key="5">
    <source>
        <dbReference type="ARBA" id="ARBA00022598"/>
    </source>
</evidence>
<dbReference type="Pfam" id="PF04095">
    <property type="entry name" value="NAPRTase"/>
    <property type="match status" value="1"/>
</dbReference>
<protein>
    <recommendedName>
        <fullName evidence="3 9">Nicotinate phosphoribosyltransferase</fullName>
        <ecNumber evidence="3 9">6.3.4.21</ecNumber>
    </recommendedName>
</protein>
<comment type="similarity">
    <text evidence="2 9">Belongs to the NAPRTase family.</text>
</comment>
<dbReference type="Gene3D" id="3.20.20.70">
    <property type="entry name" value="Aldolase class I"/>
    <property type="match status" value="1"/>
</dbReference>
<dbReference type="OrthoDB" id="9771406at2"/>
<dbReference type="RefSeq" id="WP_153421434.1">
    <property type="nucleotide sequence ID" value="NZ_WFLM01000005.1"/>
</dbReference>
<dbReference type="UniPathway" id="UPA00253">
    <property type="reaction ID" value="UER00457"/>
</dbReference>
<dbReference type="NCBIfam" id="NF009131">
    <property type="entry name" value="PRK12484.1"/>
    <property type="match status" value="1"/>
</dbReference>
<comment type="function">
    <text evidence="9">Catalyzes the first step in the biosynthesis of NAD from nicotinic acid, the ATP-dependent synthesis of beta-nicotinate D-ribonucleotide from nicotinate and 5-phospho-D-ribose 1-phosphate.</text>
</comment>
<keyword evidence="6 9" id="KW-0662">Pyridine nucleotide biosynthesis</keyword>
<dbReference type="SUPFAM" id="SSF54675">
    <property type="entry name" value="Nicotinate/Quinolinate PRTase N-terminal domain-like"/>
    <property type="match status" value="1"/>
</dbReference>
<evidence type="ECO:0000256" key="7">
    <source>
        <dbReference type="ARBA" id="ARBA00022679"/>
    </source>
</evidence>
<dbReference type="EC" id="6.3.4.21" evidence="3 9"/>
<dbReference type="NCBIfam" id="TIGR01513">
    <property type="entry name" value="NAPRTase_put"/>
    <property type="match status" value="1"/>
</dbReference>
<dbReference type="InterPro" id="IPR013785">
    <property type="entry name" value="Aldolase_TIM"/>
</dbReference>
<evidence type="ECO:0000313" key="14">
    <source>
        <dbReference type="Proteomes" id="UP000437748"/>
    </source>
</evidence>
<dbReference type="Pfam" id="PF17956">
    <property type="entry name" value="NAPRTase_C"/>
    <property type="match status" value="1"/>
</dbReference>
<dbReference type="CDD" id="cd01570">
    <property type="entry name" value="NAPRTase_A"/>
    <property type="match status" value="1"/>
</dbReference>
<comment type="caution">
    <text evidence="13">The sequence shown here is derived from an EMBL/GenBank/DDBJ whole genome shotgun (WGS) entry which is preliminary data.</text>
</comment>
<organism evidence="13 14">
    <name type="scientific">Silvanigrella paludirubra</name>
    <dbReference type="NCBI Taxonomy" id="2499159"/>
    <lineage>
        <taxon>Bacteria</taxon>
        <taxon>Pseudomonadati</taxon>
        <taxon>Bdellovibrionota</taxon>
        <taxon>Oligoflexia</taxon>
        <taxon>Silvanigrellales</taxon>
        <taxon>Silvanigrellaceae</taxon>
        <taxon>Silvanigrella</taxon>
    </lineage>
</organism>
<keyword evidence="13" id="KW-0328">Glycosyltransferase</keyword>
<dbReference type="PANTHER" id="PTHR11098:SF1">
    <property type="entry name" value="NICOTINATE PHOSPHORIBOSYLTRANSFERASE"/>
    <property type="match status" value="1"/>
</dbReference>
<keyword evidence="14" id="KW-1185">Reference proteome</keyword>
<dbReference type="FunFam" id="3.20.20.70:FF:000076">
    <property type="entry name" value="Nicotinate phosphoribosyltransferase"/>
    <property type="match status" value="1"/>
</dbReference>
<dbReference type="GO" id="GO:0004516">
    <property type="term" value="F:nicotinate phosphoribosyltransferase activity"/>
    <property type="evidence" value="ECO:0007669"/>
    <property type="project" value="UniProtKB-UniRule"/>
</dbReference>
<evidence type="ECO:0000259" key="10">
    <source>
        <dbReference type="Pfam" id="PF04095"/>
    </source>
</evidence>
<dbReference type="SUPFAM" id="SSF51690">
    <property type="entry name" value="Nicotinate/Quinolinate PRTase C-terminal domain-like"/>
    <property type="match status" value="1"/>
</dbReference>
<dbReference type="PIRSF" id="PIRSF000484">
    <property type="entry name" value="NAPRT"/>
    <property type="match status" value="1"/>
</dbReference>
<dbReference type="AlphaFoldDB" id="A0A6N6VQQ8"/>
<accession>A0A6N6VQQ8</accession>
<feature type="domain" description="Nicotinate phosphoribosyltransferase C-terminal" evidence="12">
    <location>
        <begin position="375"/>
        <end position="480"/>
    </location>
</feature>
<comment type="PTM">
    <text evidence="9">Transiently phosphorylated on a His residue during the reaction cycle. Phosphorylation strongly increases the affinity for substrates and increases the rate of nicotinate D-ribonucleotide production. Dephosphorylation regenerates the low-affinity form of the enzyme, leading to product release.</text>
</comment>
<evidence type="ECO:0000256" key="3">
    <source>
        <dbReference type="ARBA" id="ARBA00013236"/>
    </source>
</evidence>
<dbReference type="GO" id="GO:0005829">
    <property type="term" value="C:cytosol"/>
    <property type="evidence" value="ECO:0007669"/>
    <property type="project" value="TreeGrafter"/>
</dbReference>
<dbReference type="InterPro" id="IPR041619">
    <property type="entry name" value="NAPRTase_C"/>
</dbReference>
<evidence type="ECO:0000256" key="6">
    <source>
        <dbReference type="ARBA" id="ARBA00022642"/>
    </source>
</evidence>
<evidence type="ECO:0000313" key="13">
    <source>
        <dbReference type="EMBL" id="KAB8037017.1"/>
    </source>
</evidence>
<keyword evidence="7 9" id="KW-0808">Transferase</keyword>
<gene>
    <name evidence="13" type="ORF">GCL60_14380</name>
</gene>
<feature type="domain" description="Nicotinate/nicotinamide phosphoribosyltransferase" evidence="10">
    <location>
        <begin position="168"/>
        <end position="359"/>
    </location>
</feature>
<dbReference type="InterPro" id="IPR041525">
    <property type="entry name" value="N/Namide_PRibTrfase"/>
</dbReference>
<evidence type="ECO:0000259" key="11">
    <source>
        <dbReference type="Pfam" id="PF17767"/>
    </source>
</evidence>
<dbReference type="InterPro" id="IPR006405">
    <property type="entry name" value="Nic_PRibTrfase_pncB"/>
</dbReference>
<evidence type="ECO:0000256" key="9">
    <source>
        <dbReference type="RuleBase" id="RU365100"/>
    </source>
</evidence>
<dbReference type="Proteomes" id="UP000437748">
    <property type="component" value="Unassembled WGS sequence"/>
</dbReference>
<evidence type="ECO:0000259" key="12">
    <source>
        <dbReference type="Pfam" id="PF17956"/>
    </source>
</evidence>
<keyword evidence="5 9" id="KW-0436">Ligase</keyword>
<dbReference type="GO" id="GO:0034355">
    <property type="term" value="P:NAD+ biosynthetic process via the salvage pathway"/>
    <property type="evidence" value="ECO:0007669"/>
    <property type="project" value="UniProtKB-ARBA"/>
</dbReference>
<dbReference type="EMBL" id="WFLM01000005">
    <property type="protein sequence ID" value="KAB8037017.1"/>
    <property type="molecule type" value="Genomic_DNA"/>
</dbReference>
<dbReference type="GO" id="GO:0047280">
    <property type="term" value="F:nicotinamide phosphoribosyltransferase activity"/>
    <property type="evidence" value="ECO:0007669"/>
    <property type="project" value="UniProtKB-ARBA"/>
</dbReference>
<feature type="domain" description="Nicotinate phosphoribosyltransferase N-terminal" evidence="11">
    <location>
        <begin position="15"/>
        <end position="145"/>
    </location>
</feature>
<evidence type="ECO:0000256" key="2">
    <source>
        <dbReference type="ARBA" id="ARBA00010897"/>
    </source>
</evidence>
<comment type="pathway">
    <text evidence="1 9">Cofactor biosynthesis; NAD(+) biosynthesis; nicotinate D-ribonucleotide from nicotinate: step 1/1.</text>
</comment>
<dbReference type="InterPro" id="IPR040727">
    <property type="entry name" value="NAPRTase_N"/>
</dbReference>
<evidence type="ECO:0000256" key="1">
    <source>
        <dbReference type="ARBA" id="ARBA00004952"/>
    </source>
</evidence>
<keyword evidence="4" id="KW-0597">Phosphoprotein</keyword>
<reference evidence="13 14" key="1">
    <citation type="submission" date="2019-10" db="EMBL/GenBank/DDBJ databases">
        <title>New species of Slilvanegrellaceae.</title>
        <authorList>
            <person name="Pitt A."/>
            <person name="Hahn M.W."/>
        </authorList>
    </citation>
    <scope>NUCLEOTIDE SEQUENCE [LARGE SCALE GENOMIC DNA]</scope>
    <source>
        <strain evidence="13 14">SP-Ram-0.45-NSY-1</strain>
    </source>
</reference>
<dbReference type="Pfam" id="PF17767">
    <property type="entry name" value="NAPRTase_N"/>
    <property type="match status" value="1"/>
</dbReference>
<dbReference type="InterPro" id="IPR036068">
    <property type="entry name" value="Nicotinate_pribotase-like_C"/>
</dbReference>